<reference evidence="1" key="3">
    <citation type="submission" date="2025-09" db="UniProtKB">
        <authorList>
            <consortium name="Ensembl"/>
        </authorList>
    </citation>
    <scope>IDENTIFICATION</scope>
</reference>
<organism evidence="1">
    <name type="scientific">Ovis aries</name>
    <name type="common">Sheep</name>
    <dbReference type="NCBI Taxonomy" id="9940"/>
    <lineage>
        <taxon>Eukaryota</taxon>
        <taxon>Metazoa</taxon>
        <taxon>Chordata</taxon>
        <taxon>Craniata</taxon>
        <taxon>Vertebrata</taxon>
        <taxon>Euteleostomi</taxon>
        <taxon>Mammalia</taxon>
        <taxon>Eutheria</taxon>
        <taxon>Laurasiatheria</taxon>
        <taxon>Artiodactyla</taxon>
        <taxon>Ruminantia</taxon>
        <taxon>Pecora</taxon>
        <taxon>Bovidae</taxon>
        <taxon>Caprinae</taxon>
        <taxon>Ovis</taxon>
    </lineage>
</organism>
<accession>A0AC11CUD9</accession>
<dbReference type="Ensembl" id="ENSOART00020048385.1">
    <property type="protein sequence ID" value="ENSOARP00020035618.1"/>
    <property type="gene ID" value="ENSOARG00020030774.1"/>
</dbReference>
<evidence type="ECO:0000313" key="1">
    <source>
        <dbReference type="Ensembl" id="ENSOARP00020035618.1"/>
    </source>
</evidence>
<reference evidence="1" key="1">
    <citation type="submission" date="2020-11" db="EMBL/GenBank/DDBJ databases">
        <authorList>
            <person name="Davenport K.M."/>
            <person name="Bickhart D.M."/>
            <person name="Smith T.P.L."/>
            <person name="Murdoch B.M."/>
            <person name="Rosen B.D."/>
        </authorList>
    </citation>
    <scope>NUCLEOTIDE SEQUENCE [LARGE SCALE GENOMIC DNA]</scope>
    <source>
        <strain evidence="1">OAR_USU_Benz2616</strain>
    </source>
</reference>
<protein>
    <submittedName>
        <fullName evidence="1">Coiled-coil domain containing 12</fullName>
    </submittedName>
</protein>
<name>A0AC11CUD9_SHEEP</name>
<gene>
    <name evidence="1" type="primary">CCDC12</name>
</gene>
<reference evidence="1" key="2">
    <citation type="submission" date="2025-08" db="UniProtKB">
        <authorList>
            <consortium name="Ensembl"/>
        </authorList>
    </citation>
    <scope>IDENTIFICATION</scope>
</reference>
<proteinExistence type="predicted"/>
<sequence>MRSILLHSGLAALAAFSLIGIGRIEPWSLLYRPRRFGQSRGRKKAGPLVGFRVFLLFHSRPWIGRERLIYTLGLRAEGRKKVEGGLSVGKMAATAAGVGRLEEEALRRKERLKALREKTGRKDKEDGEPNTKQLREGEEEGEKHRELRLRNYVPEDEDLKKRRVPQAKPVAVEEKVKEQLEAAKPEPVIEEVDLANLAPRKPDWDLKRDVAKKLEKLEKRTQRAIAELIRERLKGQEENLASAVATTAATEPEACDSD</sequence>